<dbReference type="Pfam" id="PF00337">
    <property type="entry name" value="Gal-bind_lectin"/>
    <property type="match status" value="1"/>
</dbReference>
<sequence>MPTHQNPPEVSILRGKPERFFIGQVSGGAPLRFRIEPEGFLPLKRVRIVALRECAVKNHRFTVIFKDNTGEALLQFSVLFGVEMIMLNSTKNGQWQVNEQISCKDMAGLGFDPIFTLDFLAGSDLIEIKVNGLHVYNFKHRETFDQANLLEISEGMEAIHMVSINDSTQATAEVLKAAD</sequence>
<evidence type="ECO:0000259" key="3">
    <source>
        <dbReference type="PROSITE" id="PS51304"/>
    </source>
</evidence>
<evidence type="ECO:0000256" key="1">
    <source>
        <dbReference type="ARBA" id="ARBA00022734"/>
    </source>
</evidence>
<dbReference type="Gene3D" id="2.60.120.200">
    <property type="match status" value="1"/>
</dbReference>
<accession>A0A914IG66</accession>
<organism evidence="4 5">
    <name type="scientific">Globodera rostochiensis</name>
    <name type="common">Golden nematode worm</name>
    <name type="synonym">Heterodera rostochiensis</name>
    <dbReference type="NCBI Taxonomy" id="31243"/>
    <lineage>
        <taxon>Eukaryota</taxon>
        <taxon>Metazoa</taxon>
        <taxon>Ecdysozoa</taxon>
        <taxon>Nematoda</taxon>
        <taxon>Chromadorea</taxon>
        <taxon>Rhabditida</taxon>
        <taxon>Tylenchina</taxon>
        <taxon>Tylenchomorpha</taxon>
        <taxon>Tylenchoidea</taxon>
        <taxon>Heteroderidae</taxon>
        <taxon>Heteroderinae</taxon>
        <taxon>Globodera</taxon>
    </lineage>
</organism>
<dbReference type="InterPro" id="IPR001079">
    <property type="entry name" value="Galectin_CRD"/>
</dbReference>
<name>A0A914IG66_GLORO</name>
<keyword evidence="4" id="KW-1185">Reference proteome</keyword>
<protein>
    <recommendedName>
        <fullName evidence="2">Galectin</fullName>
    </recommendedName>
</protein>
<dbReference type="PROSITE" id="PS51304">
    <property type="entry name" value="GALECTIN"/>
    <property type="match status" value="1"/>
</dbReference>
<evidence type="ECO:0000313" key="4">
    <source>
        <dbReference type="Proteomes" id="UP000887572"/>
    </source>
</evidence>
<dbReference type="SUPFAM" id="SSF49899">
    <property type="entry name" value="Concanavalin A-like lectins/glucanases"/>
    <property type="match status" value="1"/>
</dbReference>
<reference evidence="5" key="1">
    <citation type="submission" date="2022-11" db="UniProtKB">
        <authorList>
            <consortium name="WormBaseParasite"/>
        </authorList>
    </citation>
    <scope>IDENTIFICATION</scope>
</reference>
<proteinExistence type="predicted"/>
<evidence type="ECO:0000256" key="2">
    <source>
        <dbReference type="RuleBase" id="RU102079"/>
    </source>
</evidence>
<dbReference type="WBParaSite" id="Gr19_v10_g9580.t1">
    <property type="protein sequence ID" value="Gr19_v10_g9580.t1"/>
    <property type="gene ID" value="Gr19_v10_g9580"/>
</dbReference>
<dbReference type="InterPro" id="IPR013320">
    <property type="entry name" value="ConA-like_dom_sf"/>
</dbReference>
<feature type="domain" description="Galectin" evidence="3">
    <location>
        <begin position="32"/>
        <end position="165"/>
    </location>
</feature>
<dbReference type="AlphaFoldDB" id="A0A914IG66"/>
<dbReference type="SMART" id="SM00276">
    <property type="entry name" value="GLECT"/>
    <property type="match status" value="1"/>
</dbReference>
<dbReference type="SMART" id="SM00908">
    <property type="entry name" value="Gal-bind_lectin"/>
    <property type="match status" value="1"/>
</dbReference>
<dbReference type="GO" id="GO:0030246">
    <property type="term" value="F:carbohydrate binding"/>
    <property type="evidence" value="ECO:0007669"/>
    <property type="project" value="UniProtKB-UniRule"/>
</dbReference>
<evidence type="ECO:0000313" key="5">
    <source>
        <dbReference type="WBParaSite" id="Gr19_v10_g9580.t1"/>
    </source>
</evidence>
<dbReference type="Proteomes" id="UP000887572">
    <property type="component" value="Unplaced"/>
</dbReference>
<keyword evidence="1 2" id="KW-0430">Lectin</keyword>